<sequence>MPSPVHMPVADIGCMTSRIDLRDAIINGQAQKHRDDCCTPGKASGTACTSHRSKMVQMTLPALLSPIATPATAINPVAPHTSTYMPHKPSKRRLNLSSPPKPHRKSVTHDCKAVVKGHRAAQAKSAAAQIPTRTACGFCVEPDPDGLGPLRNASAEVMANATSHSSGTVDSTFSVAAEAVGVAITHSELNSIDDGTMAAEGHWRLSVHARRPVRENLLLNDKREGGREHNGDEQWQLTGANQPGQESLERGKQRGNGSSTPSAAVATASGVCTDRPVRKAAAKARQRIMMDLKLDKKVGPVSGPLRLHAGNCVNTITVDAAANAAAAAGNGTGTVSWHGSSSMASESSGWSPEIHINVSTQHKALVDGADEGDAGGDSCAADKAGRRPMGVIPGKAEIILDTDSEDSGDLEGYVSAASIDDDEHVDDDAEIGPEADRSRGTVLYGTRTAATSGHSSGAHADRSGHALHQQQQLRPALPGWDPRRPGYVELSKAVEYRQACRRDVVERPEDLPRCWGVGLLGDNLVVCNTVLHGSVAVIFQEARKAALQGRLWELQDEVLVQLENDDERLTSKQAKALTHQFEERLRKAAAEHMAASAQPWRGGAARKDWRSLAHAEILENLPELIPPSGKVETVILGEDESHPWEDVPAMTGQASLRVRPGSNLAPGEFIGLYSAEAWLHPEWQAQILANPMDNWDDTEYPCPYRFSAIRKHYFGRYAADCCLPEKLFEHLDQLDIQDERLRTQLQEEPENCGKMFLTSARLGCMMSAANDPRRNLRAMCEAEADFREGGPNAVVIAAVILGILPVLVMVATSHIPGGQHIMYSYGPAYWNLHEEEQSVCRDLEAVWNELRKARAWESRRQQCRDLKCRLTTLTHQWEETQAELKVERESRLAAEELAAKERARCMEMEEELRALRAMLHGGHAERKPQPTPPYGYATPLTSLGDLNSQGTSITANVAEPAVGGAIKSGAAAGADDATGTPRMVIHSSSESHGKVLGALGSPLGKRTRADTTSTTVEAEALHFQTLGTSGKAGGVAPRGNDGDFSGVDSARRALAGFMACGPSVTSTTTVVTVAEAGGEATTDARRYSRLSLRREGKAMLGDQGAALDATNARISNAAAAAQGFIQNPQRQLILDVGGSSPGVSAGPVGQDPRYGAGSAADGVAGNCINSNPHHGAGAPQGTWDRFVVAIAQQLPPSPGSQRKQEEQPPPLTLSPRPPLLPQKPRQHEQNDGQKDGKKSTRLSYRLKERQQLQKPSVSSRHLHQQPAPVVDLVSDDDEVD</sequence>
<protein>
    <submittedName>
        <fullName evidence="3">Uncharacterized protein</fullName>
    </submittedName>
</protein>
<dbReference type="EMBL" id="BNCQ01000002">
    <property type="protein sequence ID" value="GIL95834.1"/>
    <property type="molecule type" value="Genomic_DNA"/>
</dbReference>
<name>A0A8J4DBI5_9CHLO</name>
<feature type="region of interest" description="Disordered" evidence="2">
    <location>
        <begin position="987"/>
        <end position="1007"/>
    </location>
</feature>
<feature type="compositionally biased region" description="Low complexity" evidence="2">
    <location>
        <begin position="445"/>
        <end position="458"/>
    </location>
</feature>
<feature type="compositionally biased region" description="Acidic residues" evidence="2">
    <location>
        <begin position="419"/>
        <end position="433"/>
    </location>
</feature>
<gene>
    <name evidence="3" type="ORF">Vretimale_1774</name>
</gene>
<evidence type="ECO:0000313" key="3">
    <source>
        <dbReference type="EMBL" id="GIL95834.1"/>
    </source>
</evidence>
<feature type="region of interest" description="Disordered" evidence="2">
    <location>
        <begin position="217"/>
        <end position="271"/>
    </location>
</feature>
<keyword evidence="1" id="KW-0175">Coiled coil</keyword>
<feature type="compositionally biased region" description="Basic and acidic residues" evidence="2">
    <location>
        <begin position="220"/>
        <end position="232"/>
    </location>
</feature>
<dbReference type="Proteomes" id="UP000722791">
    <property type="component" value="Unassembled WGS sequence"/>
</dbReference>
<organism evidence="3 4">
    <name type="scientific">Volvox reticuliferus</name>
    <dbReference type="NCBI Taxonomy" id="1737510"/>
    <lineage>
        <taxon>Eukaryota</taxon>
        <taxon>Viridiplantae</taxon>
        <taxon>Chlorophyta</taxon>
        <taxon>core chlorophytes</taxon>
        <taxon>Chlorophyceae</taxon>
        <taxon>CS clade</taxon>
        <taxon>Chlamydomonadales</taxon>
        <taxon>Volvocaceae</taxon>
        <taxon>Volvox</taxon>
    </lineage>
</organism>
<feature type="compositionally biased region" description="Pro residues" evidence="2">
    <location>
        <begin position="1207"/>
        <end position="1221"/>
    </location>
</feature>
<feature type="compositionally biased region" description="Low complexity" evidence="2">
    <location>
        <begin position="257"/>
        <end position="271"/>
    </location>
</feature>
<reference evidence="3" key="1">
    <citation type="journal article" date="2021" name="Proc. Natl. Acad. Sci. U.S.A.">
        <title>Three genomes in the algal genus Volvox reveal the fate of a haploid sex-determining region after a transition to homothallism.</title>
        <authorList>
            <person name="Yamamoto K."/>
            <person name="Hamaji T."/>
            <person name="Kawai-Toyooka H."/>
            <person name="Matsuzaki R."/>
            <person name="Takahashi F."/>
            <person name="Nishimura Y."/>
            <person name="Kawachi M."/>
            <person name="Noguchi H."/>
            <person name="Minakuchi Y."/>
            <person name="Umen J.G."/>
            <person name="Toyoda A."/>
            <person name="Nozaki H."/>
        </authorList>
    </citation>
    <scope>NUCLEOTIDE SEQUENCE</scope>
    <source>
        <strain evidence="3">NIES-3785</strain>
    </source>
</reference>
<feature type="coiled-coil region" evidence="1">
    <location>
        <begin position="891"/>
        <end position="918"/>
    </location>
</feature>
<feature type="region of interest" description="Disordered" evidence="2">
    <location>
        <begin position="418"/>
        <end position="480"/>
    </location>
</feature>
<evidence type="ECO:0000313" key="4">
    <source>
        <dbReference type="Proteomes" id="UP000722791"/>
    </source>
</evidence>
<accession>A0A8J4DBI5</accession>
<feature type="compositionally biased region" description="Polar residues" evidence="2">
    <location>
        <begin position="233"/>
        <end position="245"/>
    </location>
</feature>
<feature type="region of interest" description="Disordered" evidence="2">
    <location>
        <begin position="78"/>
        <end position="109"/>
    </location>
</feature>
<evidence type="ECO:0000256" key="1">
    <source>
        <dbReference type="SAM" id="Coils"/>
    </source>
</evidence>
<evidence type="ECO:0000256" key="2">
    <source>
        <dbReference type="SAM" id="MobiDB-lite"/>
    </source>
</evidence>
<feature type="compositionally biased region" description="Basic and acidic residues" evidence="2">
    <location>
        <begin position="1225"/>
        <end position="1238"/>
    </location>
</feature>
<dbReference type="AlphaFoldDB" id="A0A8J4DBI5"/>
<comment type="caution">
    <text evidence="3">The sequence shown here is derived from an EMBL/GenBank/DDBJ whole genome shotgun (WGS) entry which is preliminary data.</text>
</comment>
<feature type="region of interest" description="Disordered" evidence="2">
    <location>
        <begin position="1195"/>
        <end position="1280"/>
    </location>
</feature>
<proteinExistence type="predicted"/>